<organism evidence="3 4">
    <name type="scientific">Ruminococcus callidus ATCC 27760</name>
    <dbReference type="NCBI Taxonomy" id="411473"/>
    <lineage>
        <taxon>Bacteria</taxon>
        <taxon>Bacillati</taxon>
        <taxon>Bacillota</taxon>
        <taxon>Clostridia</taxon>
        <taxon>Eubacteriales</taxon>
        <taxon>Oscillospiraceae</taxon>
        <taxon>Ruminococcus</taxon>
    </lineage>
</organism>
<evidence type="ECO:0000313" key="3">
    <source>
        <dbReference type="EMBL" id="ERJ88799.1"/>
    </source>
</evidence>
<dbReference type="OrthoDB" id="9799749at2"/>
<dbReference type="SUPFAM" id="SSF50475">
    <property type="entry name" value="FMN-binding split barrel"/>
    <property type="match status" value="1"/>
</dbReference>
<dbReference type="AlphaFoldDB" id="U2LH49"/>
<dbReference type="InterPro" id="IPR012349">
    <property type="entry name" value="Split_barrel_FMN-bd"/>
</dbReference>
<dbReference type="PANTHER" id="PTHR30466:SF1">
    <property type="entry name" value="FMN REDUCTASE (NADH) RUTF"/>
    <property type="match status" value="1"/>
</dbReference>
<dbReference type="PATRIC" id="fig|411473.3.peg.2571"/>
<gene>
    <name evidence="3" type="ORF">RUMCAL_03063</name>
</gene>
<dbReference type="HOGENOM" id="CLU_059021_4_1_9"/>
<dbReference type="RefSeq" id="WP_021681288.1">
    <property type="nucleotide sequence ID" value="NZ_KI260341.1"/>
</dbReference>
<feature type="domain" description="Flavin reductase like" evidence="2">
    <location>
        <begin position="6"/>
        <end position="151"/>
    </location>
</feature>
<proteinExistence type="predicted"/>
<reference evidence="3 4" key="1">
    <citation type="submission" date="2013-07" db="EMBL/GenBank/DDBJ databases">
        <authorList>
            <person name="Weinstock G."/>
            <person name="Sodergren E."/>
            <person name="Wylie T."/>
            <person name="Fulton L."/>
            <person name="Fulton R."/>
            <person name="Fronick C."/>
            <person name="O'Laughlin M."/>
            <person name="Godfrey J."/>
            <person name="Miner T."/>
            <person name="Herter B."/>
            <person name="Appelbaum E."/>
            <person name="Cordes M."/>
            <person name="Lek S."/>
            <person name="Wollam A."/>
            <person name="Pepin K.H."/>
            <person name="Palsikar V.B."/>
            <person name="Mitreva M."/>
            <person name="Wilson R.K."/>
        </authorList>
    </citation>
    <scope>NUCLEOTIDE SEQUENCE [LARGE SCALE GENOMIC DNA]</scope>
    <source>
        <strain evidence="3 4">ATCC 27760</strain>
    </source>
</reference>
<accession>U2LH49</accession>
<evidence type="ECO:0000259" key="2">
    <source>
        <dbReference type="SMART" id="SM00903"/>
    </source>
</evidence>
<protein>
    <submittedName>
        <fullName evidence="3">Rubredoxin family protein</fullName>
    </submittedName>
</protein>
<dbReference type="InterPro" id="IPR050268">
    <property type="entry name" value="NADH-dep_flavin_reductase"/>
</dbReference>
<dbReference type="PANTHER" id="PTHR30466">
    <property type="entry name" value="FLAVIN REDUCTASE"/>
    <property type="match status" value="1"/>
</dbReference>
<dbReference type="SMART" id="SM00903">
    <property type="entry name" value="Flavin_Reduct"/>
    <property type="match status" value="1"/>
</dbReference>
<dbReference type="STRING" id="411473.RUMCAL_03063"/>
<comment type="caution">
    <text evidence="3">The sequence shown here is derived from an EMBL/GenBank/DDBJ whole genome shotgun (WGS) entry which is preliminary data.</text>
</comment>
<keyword evidence="1" id="KW-0560">Oxidoreductase</keyword>
<sequence length="169" mass="18146">MNRKALQKLSYGVYLVTTSYNGKPYGCVANSAMQITSAPAQIAVSINHDNATHDQIAQSGKFALAILATDTDPALIGGFGYRSSRDADKFAGVSCTEKDGMPVPDGAMAWITCRVVKLMDAGTHTIFLGEVTDCDLNREDGIPMTYQFYHSVIKGASPKNAPTYISPED</sequence>
<dbReference type="Proteomes" id="UP000016662">
    <property type="component" value="Unassembled WGS sequence"/>
</dbReference>
<evidence type="ECO:0000313" key="4">
    <source>
        <dbReference type="Proteomes" id="UP000016662"/>
    </source>
</evidence>
<dbReference type="GO" id="GO:0010181">
    <property type="term" value="F:FMN binding"/>
    <property type="evidence" value="ECO:0007669"/>
    <property type="project" value="InterPro"/>
</dbReference>
<dbReference type="eggNOG" id="COG1853">
    <property type="taxonomic scope" value="Bacteria"/>
</dbReference>
<dbReference type="Pfam" id="PF01613">
    <property type="entry name" value="Flavin_Reduct"/>
    <property type="match status" value="1"/>
</dbReference>
<dbReference type="InterPro" id="IPR002563">
    <property type="entry name" value="Flavin_Rdtase-like_dom"/>
</dbReference>
<dbReference type="Gene3D" id="2.30.110.10">
    <property type="entry name" value="Electron Transport, Fmn-binding Protein, Chain A"/>
    <property type="match status" value="1"/>
</dbReference>
<evidence type="ECO:0000256" key="1">
    <source>
        <dbReference type="ARBA" id="ARBA00023002"/>
    </source>
</evidence>
<dbReference type="EMBL" id="AWVF01000400">
    <property type="protein sequence ID" value="ERJ88799.1"/>
    <property type="molecule type" value="Genomic_DNA"/>
</dbReference>
<name>U2LH49_9FIRM</name>
<dbReference type="GO" id="GO:0042602">
    <property type="term" value="F:riboflavin reductase (NADPH) activity"/>
    <property type="evidence" value="ECO:0007669"/>
    <property type="project" value="TreeGrafter"/>
</dbReference>
<keyword evidence="4" id="KW-1185">Reference proteome</keyword>